<dbReference type="Pfam" id="PF08437">
    <property type="entry name" value="Glyco_transf_8C"/>
    <property type="match status" value="1"/>
</dbReference>
<keyword evidence="11" id="KW-1185">Reference proteome</keyword>
<comment type="caution">
    <text evidence="10">The sequence shown here is derived from an EMBL/GenBank/DDBJ whole genome shotgun (WGS) entry which is preliminary data.</text>
</comment>
<dbReference type="InterPro" id="IPR050748">
    <property type="entry name" value="Glycosyltrans_8_dom-fam"/>
</dbReference>
<dbReference type="PANTHER" id="PTHR13778:SF47">
    <property type="entry name" value="LIPOPOLYSACCHARIDE 1,3-GALACTOSYLTRANSFERASE"/>
    <property type="match status" value="1"/>
</dbReference>
<dbReference type="Proteomes" id="UP000247823">
    <property type="component" value="Unassembled WGS sequence"/>
</dbReference>
<evidence type="ECO:0000256" key="3">
    <source>
        <dbReference type="ARBA" id="ARBA00006351"/>
    </source>
</evidence>
<feature type="domain" description="Glycosyl transferase family 8 C-terminal" evidence="9">
    <location>
        <begin position="285"/>
        <end position="335"/>
    </location>
</feature>
<keyword evidence="6" id="KW-0479">Metal-binding</keyword>
<protein>
    <submittedName>
        <fullName evidence="10">Glycosyl transferase</fullName>
    </submittedName>
</protein>
<evidence type="ECO:0000256" key="4">
    <source>
        <dbReference type="ARBA" id="ARBA00022676"/>
    </source>
</evidence>
<dbReference type="RefSeq" id="WP_048232202.1">
    <property type="nucleotide sequence ID" value="NZ_CP020503.1"/>
</dbReference>
<dbReference type="EMBL" id="QJQB01000410">
    <property type="protein sequence ID" value="PYA64379.1"/>
    <property type="molecule type" value="Genomic_DNA"/>
</dbReference>
<dbReference type="PANTHER" id="PTHR13778">
    <property type="entry name" value="GLYCOSYLTRANSFERASE 8 DOMAIN-CONTAINING PROTEIN"/>
    <property type="match status" value="1"/>
</dbReference>
<dbReference type="GO" id="GO:0016740">
    <property type="term" value="F:transferase activity"/>
    <property type="evidence" value="ECO:0007669"/>
    <property type="project" value="UniProtKB-KW"/>
</dbReference>
<comment type="pathway">
    <text evidence="2">Bacterial outer membrane biogenesis; LPS core biosynthesis.</text>
</comment>
<keyword evidence="4" id="KW-0328">Glycosyltransferase</keyword>
<evidence type="ECO:0000256" key="7">
    <source>
        <dbReference type="ARBA" id="ARBA00022842"/>
    </source>
</evidence>
<evidence type="ECO:0000259" key="9">
    <source>
        <dbReference type="Pfam" id="PF08437"/>
    </source>
</evidence>
<dbReference type="InterPro" id="IPR029044">
    <property type="entry name" value="Nucleotide-diphossugar_trans"/>
</dbReference>
<organism evidence="10 11">
    <name type="scientific">Serratia marcescens</name>
    <dbReference type="NCBI Taxonomy" id="615"/>
    <lineage>
        <taxon>Bacteria</taxon>
        <taxon>Pseudomonadati</taxon>
        <taxon>Pseudomonadota</taxon>
        <taxon>Gammaproteobacteria</taxon>
        <taxon>Enterobacterales</taxon>
        <taxon>Yersiniaceae</taxon>
        <taxon>Serratia</taxon>
    </lineage>
</organism>
<sequence length="340" mass="38895">MESNAIDDLFQSLQNADGTIKETLYAGNLHQNAQEQYHVAFGVDGNFLRHACITIQSLIGQIDKGQIHCHLITSEETVGIADTLRALVKGTAHSIHVHQLPEQFFSRLPSTELFSKAIYYRLLAPYLLQDKATVLYLDADMVCLNAFTDFYNSRTSSEEIAHVVSEGEKQAPALAANIGLPPGTNYFNSGMLLINVQRWLQEKISAQVLSVLESRGHTFKYMDQDALNIVLAGHVKFVEKKYNSIFMLGHTERDYQLMPPADTVFLHYAGADKPWQQWNKQAGTVFYTRIYANSMWASHVFDIPKNDAQAKKMYKLMLREKKYLSFLRWYLAYYKLRYSK</sequence>
<name>A0ABX5NAA7_SERMA</name>
<comment type="cofactor">
    <cofactor evidence="1">
        <name>Mg(2+)</name>
        <dbReference type="ChEBI" id="CHEBI:18420"/>
    </cofactor>
</comment>
<evidence type="ECO:0000256" key="8">
    <source>
        <dbReference type="ARBA" id="ARBA00022985"/>
    </source>
</evidence>
<proteinExistence type="inferred from homology"/>
<keyword evidence="8" id="KW-0448">Lipopolysaccharide biosynthesis</keyword>
<dbReference type="InterPro" id="IPR002495">
    <property type="entry name" value="Glyco_trans_8"/>
</dbReference>
<dbReference type="CDD" id="cd04194">
    <property type="entry name" value="GT8_A4GalT_like"/>
    <property type="match status" value="1"/>
</dbReference>
<reference evidence="10 11" key="2">
    <citation type="submission" date="2018-06" db="EMBL/GenBank/DDBJ databases">
        <title>Serratia marcescens genome sequencing and assembly.</title>
        <authorList>
            <person name="Martins R.C.R."/>
            <person name="Perdigao-Neto L.V."/>
            <person name="Costa S.F."/>
            <person name="Levin A.S.S."/>
        </authorList>
    </citation>
    <scope>NUCLEOTIDE SEQUENCE [LARGE SCALE GENOMIC DNA]</scope>
    <source>
        <strain evidence="10 11">1283</strain>
    </source>
</reference>
<gene>
    <name evidence="10" type="ORF">DMW51_17630</name>
</gene>
<evidence type="ECO:0000313" key="10">
    <source>
        <dbReference type="EMBL" id="PYA64379.1"/>
    </source>
</evidence>
<dbReference type="Gene3D" id="3.90.550.10">
    <property type="entry name" value="Spore Coat Polysaccharide Biosynthesis Protein SpsA, Chain A"/>
    <property type="match status" value="1"/>
</dbReference>
<evidence type="ECO:0000256" key="5">
    <source>
        <dbReference type="ARBA" id="ARBA00022679"/>
    </source>
</evidence>
<dbReference type="Pfam" id="PF01501">
    <property type="entry name" value="Glyco_transf_8"/>
    <property type="match status" value="1"/>
</dbReference>
<comment type="similarity">
    <text evidence="3">Belongs to the glycosyltransferase 8 family.</text>
</comment>
<keyword evidence="5 10" id="KW-0808">Transferase</keyword>
<evidence type="ECO:0000313" key="11">
    <source>
        <dbReference type="Proteomes" id="UP000247823"/>
    </source>
</evidence>
<keyword evidence="7" id="KW-0460">Magnesium</keyword>
<dbReference type="InterPro" id="IPR013645">
    <property type="entry name" value="Glyco_transf_8N"/>
</dbReference>
<evidence type="ECO:0000256" key="1">
    <source>
        <dbReference type="ARBA" id="ARBA00001946"/>
    </source>
</evidence>
<accession>A0ABX5NAA7</accession>
<dbReference type="SUPFAM" id="SSF53448">
    <property type="entry name" value="Nucleotide-diphospho-sugar transferases"/>
    <property type="match status" value="1"/>
</dbReference>
<evidence type="ECO:0000256" key="2">
    <source>
        <dbReference type="ARBA" id="ARBA00004713"/>
    </source>
</evidence>
<evidence type="ECO:0000256" key="6">
    <source>
        <dbReference type="ARBA" id="ARBA00022723"/>
    </source>
</evidence>
<reference evidence="11" key="1">
    <citation type="submission" date="2018-06" db="EMBL/GenBank/DDBJ databases">
        <title>Serratia marcescens genome sequencing and assembly.</title>
        <authorList>
            <person name="Martins R.C."/>
            <person name="Perdigao-Neto L.V."/>
            <person name="Costa S.F."/>
            <person name="Levin A.S.S."/>
        </authorList>
    </citation>
    <scope>NUCLEOTIDE SEQUENCE [LARGE SCALE GENOMIC DNA]</scope>
    <source>
        <strain evidence="11">1283</strain>
    </source>
</reference>